<feature type="chain" id="PRO_5021243755" evidence="2">
    <location>
        <begin position="28"/>
        <end position="609"/>
    </location>
</feature>
<evidence type="ECO:0000313" key="6">
    <source>
        <dbReference type="Proteomes" id="UP000297716"/>
    </source>
</evidence>
<dbReference type="PANTHER" id="PTHR22935:SF95">
    <property type="entry name" value="BETA-LACTAMASE-LIKE 1-RELATED"/>
    <property type="match status" value="1"/>
</dbReference>
<dbReference type="InterPro" id="IPR001466">
    <property type="entry name" value="Beta-lactam-related"/>
</dbReference>
<dbReference type="OrthoDB" id="10250282at2759"/>
<comment type="caution">
    <text evidence="5">The sequence shown here is derived from an EMBL/GenBank/DDBJ whole genome shotgun (WGS) entry which is preliminary data.</text>
</comment>
<dbReference type="Pfam" id="PF26335">
    <property type="entry name" value="ARB_00930_C"/>
    <property type="match status" value="1"/>
</dbReference>
<dbReference type="InterPro" id="IPR012338">
    <property type="entry name" value="Beta-lactam/transpept-like"/>
</dbReference>
<dbReference type="AlphaFoldDB" id="A0A4Z0YCL4"/>
<dbReference type="Proteomes" id="UP000297716">
    <property type="component" value="Unassembled WGS sequence"/>
</dbReference>
<dbReference type="PANTHER" id="PTHR22935">
    <property type="entry name" value="PENICILLIN-BINDING PROTEIN"/>
    <property type="match status" value="1"/>
</dbReference>
<dbReference type="STRING" id="37992.A0A4Z0YCL4"/>
<dbReference type="EMBL" id="SKBN01000147">
    <property type="protein sequence ID" value="TGJ81949.1"/>
    <property type="molecule type" value="Genomic_DNA"/>
</dbReference>
<feature type="signal peptide" evidence="2">
    <location>
        <begin position="1"/>
        <end position="27"/>
    </location>
</feature>
<gene>
    <name evidence="5" type="ORF">E0Z10_g6819</name>
</gene>
<keyword evidence="6" id="KW-1185">Reference proteome</keyword>
<keyword evidence="2" id="KW-0732">Signal</keyword>
<dbReference type="SUPFAM" id="SSF56601">
    <property type="entry name" value="beta-lactamase/transpeptidase-like"/>
    <property type="match status" value="1"/>
</dbReference>
<dbReference type="InterPro" id="IPR058664">
    <property type="entry name" value="ARB_00930-like_C"/>
</dbReference>
<reference evidence="5 6" key="1">
    <citation type="submission" date="2019-03" db="EMBL/GenBank/DDBJ databases">
        <title>Draft genome sequence of Xylaria hypoxylon DSM 108379, a ubiquitous saprotrophic-parasitic fungi on hardwood.</title>
        <authorList>
            <person name="Buettner E."/>
            <person name="Leonhardt S."/>
            <person name="Gebauer A.M."/>
            <person name="Liers C."/>
            <person name="Hofrichter M."/>
            <person name="Kellner H."/>
        </authorList>
    </citation>
    <scope>NUCLEOTIDE SEQUENCE [LARGE SCALE GENOMIC DNA]</scope>
    <source>
        <strain evidence="5 6">DSM 108379</strain>
    </source>
</reference>
<feature type="domain" description="Beta-lactamase-related" evidence="3">
    <location>
        <begin position="105"/>
        <end position="405"/>
    </location>
</feature>
<accession>A0A4Z0YCL4</accession>
<organism evidence="5 6">
    <name type="scientific">Xylaria hypoxylon</name>
    <dbReference type="NCBI Taxonomy" id="37992"/>
    <lineage>
        <taxon>Eukaryota</taxon>
        <taxon>Fungi</taxon>
        <taxon>Dikarya</taxon>
        <taxon>Ascomycota</taxon>
        <taxon>Pezizomycotina</taxon>
        <taxon>Sordariomycetes</taxon>
        <taxon>Xylariomycetidae</taxon>
        <taxon>Xylariales</taxon>
        <taxon>Xylariaceae</taxon>
        <taxon>Xylaria</taxon>
    </lineage>
</organism>
<comment type="similarity">
    <text evidence="1">Belongs to the beta-lactamase family.</text>
</comment>
<proteinExistence type="inferred from homology"/>
<evidence type="ECO:0000256" key="1">
    <source>
        <dbReference type="ARBA" id="ARBA00038473"/>
    </source>
</evidence>
<sequence length="609" mass="66080">MMGFSPPSPHGILGSLLLPLLLFPVDATLECRPPGPVVPKPRHVDGYARLAAATDKLTNTLESALAGDIQAGWPVENTSFSIGLVIHDQEDKAVPVWEYHHLAPGNINGTQHISRDSQYLIGSISKVISDYILLRSGLDLDESIATFLPELADENSLIAWENITLRHLANQVAGIPPNYGFSEYYYLKDYFESLGFPHIGDDAYASCGIIALNGGCTREQFLKGMVESYPIAQPAERPVYSNIAFTLLMYAVQERTGKRYSELLETYVSGPLGLTNTIVSPGDDDKAVIPPVDNTWGSNYGDNAPGGGLVSSLSDLSIFVRGILDRSIFDSDTAVREWLKPTSSTGSLNSLVGTPWEIYRTQELTPDHPHVVDIYAKTGAAYGYQSRMAVIDEYGAGIVVLTAGSALAISPIYDAILTTLVPALDEIAREQAVDRGYAGMFVDGSTWSSSFASKNPNEDVDFNITVVQDKDSLVLQGIERNGTDILASLQEIWSVTIGAFLAVTPLKARIFPVDIRNEVLVPMSDDTAKRVIREDWRVEWDLASSGGTDLPGAGLSAGDCLGWALADWVYYGSEPLDRIVFVLDAESGEVIGLEIPYLRSGVLLPVKTL</sequence>
<protein>
    <submittedName>
        <fullName evidence="5">Uncharacterized protein</fullName>
    </submittedName>
</protein>
<evidence type="ECO:0000256" key="2">
    <source>
        <dbReference type="SAM" id="SignalP"/>
    </source>
</evidence>
<evidence type="ECO:0000313" key="5">
    <source>
        <dbReference type="EMBL" id="TGJ81949.1"/>
    </source>
</evidence>
<dbReference type="Pfam" id="PF00144">
    <property type="entry name" value="Beta-lactamase"/>
    <property type="match status" value="1"/>
</dbReference>
<evidence type="ECO:0000259" key="3">
    <source>
        <dbReference type="Pfam" id="PF00144"/>
    </source>
</evidence>
<evidence type="ECO:0000259" key="4">
    <source>
        <dbReference type="Pfam" id="PF26335"/>
    </source>
</evidence>
<name>A0A4Z0YCL4_9PEZI</name>
<feature type="domain" description="Beta-lactamase-like ARB-00930-like C-terminal" evidence="4">
    <location>
        <begin position="428"/>
        <end position="601"/>
    </location>
</feature>
<dbReference type="InterPro" id="IPR051478">
    <property type="entry name" value="Beta-lactamase-like_AB/R"/>
</dbReference>
<dbReference type="Gene3D" id="3.40.710.10">
    <property type="entry name" value="DD-peptidase/beta-lactamase superfamily"/>
    <property type="match status" value="1"/>
</dbReference>